<evidence type="ECO:0000313" key="3">
    <source>
        <dbReference type="Proteomes" id="UP000222296"/>
    </source>
</evidence>
<name>A0AAP9EA13_AGRTU</name>
<geneLocation type="plasmid" evidence="3">
    <name>pat</name>
</geneLocation>
<sequence>MALLLYRKWVDARHVFAAGLALIGLSCFRGAQVDASWMWEQFVPIQIMQAIGQPMAVVSMLFLATSVVQPMEGPYVSGFVNTLRALSTLLGGALVNPSPPTCHSSPAHHIAGPTQRPGVRPDRRNRRRR</sequence>
<evidence type="ECO:0000313" key="2">
    <source>
        <dbReference type="EMBL" id="QDY97762.1"/>
    </source>
</evidence>
<protein>
    <submittedName>
        <fullName evidence="2">Multidrug efflux MFS transporter</fullName>
    </submittedName>
</protein>
<dbReference type="PROSITE" id="PS51257">
    <property type="entry name" value="PROKAR_LIPOPROTEIN"/>
    <property type="match status" value="1"/>
</dbReference>
<gene>
    <name evidence="2" type="ORF">CG010_026880</name>
</gene>
<keyword evidence="2" id="KW-0614">Plasmid</keyword>
<proteinExistence type="predicted"/>
<accession>A0AAP9EA13</accession>
<dbReference type="EMBL" id="CP042276">
    <property type="protein sequence ID" value="QDY97762.1"/>
    <property type="molecule type" value="Genomic_DNA"/>
</dbReference>
<feature type="region of interest" description="Disordered" evidence="1">
    <location>
        <begin position="97"/>
        <end position="129"/>
    </location>
</feature>
<reference evidence="2 3" key="1">
    <citation type="journal article" date="2017" name="Genome Announc.">
        <title>Draft Genome Sequence of Agrobacterium tumefaciens Biovar 1 Strain 186, Isolated from Walnut.</title>
        <authorList>
            <person name="Poret-Peterson A.T."/>
            <person name="Bhatnagar S."/>
            <person name="McClean A.E."/>
            <person name="Kluepfel D.A."/>
        </authorList>
    </citation>
    <scope>NUCLEOTIDE SEQUENCE [LARGE SCALE GENOMIC DNA]</scope>
    <source>
        <strain evidence="2 3">186</strain>
    </source>
</reference>
<dbReference type="AlphaFoldDB" id="A0AAP9EA13"/>
<evidence type="ECO:0000256" key="1">
    <source>
        <dbReference type="SAM" id="MobiDB-lite"/>
    </source>
</evidence>
<dbReference type="Proteomes" id="UP000222296">
    <property type="component" value="Plasmid pAt"/>
</dbReference>
<organism evidence="2 3">
    <name type="scientific">Agrobacterium tumefaciens</name>
    <dbReference type="NCBI Taxonomy" id="358"/>
    <lineage>
        <taxon>Bacteria</taxon>
        <taxon>Pseudomonadati</taxon>
        <taxon>Pseudomonadota</taxon>
        <taxon>Alphaproteobacteria</taxon>
        <taxon>Hyphomicrobiales</taxon>
        <taxon>Rhizobiaceae</taxon>
        <taxon>Rhizobium/Agrobacterium group</taxon>
        <taxon>Agrobacterium</taxon>
        <taxon>Agrobacterium tumefaciens complex</taxon>
    </lineage>
</organism>
<dbReference type="RefSeq" id="WP_099086682.1">
    <property type="nucleotide sequence ID" value="NZ_CP042276.1"/>
</dbReference>